<evidence type="ECO:0000256" key="2">
    <source>
        <dbReference type="SAM" id="Phobius"/>
    </source>
</evidence>
<dbReference type="InterPro" id="IPR028098">
    <property type="entry name" value="Glyco_trans_4-like_N"/>
</dbReference>
<dbReference type="RefSeq" id="WP_161869959.1">
    <property type="nucleotide sequence ID" value="NZ_MAEI02000001.1"/>
</dbReference>
<dbReference type="PANTHER" id="PTHR46401:SF2">
    <property type="entry name" value="GLYCOSYLTRANSFERASE WBBK-RELATED"/>
    <property type="match status" value="1"/>
</dbReference>
<evidence type="ECO:0000256" key="1">
    <source>
        <dbReference type="ARBA" id="ARBA00022679"/>
    </source>
</evidence>
<reference evidence="5 6" key="2">
    <citation type="submission" date="2024-02" db="EMBL/GenBank/DDBJ databases">
        <title>The Genome Sequence of Enterococcus diestrammenae JM9A.</title>
        <authorList>
            <person name="Earl A."/>
            <person name="Manson A."/>
            <person name="Gilmore M."/>
            <person name="Sanders J."/>
            <person name="Shea T."/>
            <person name="Howe W."/>
            <person name="Livny J."/>
            <person name="Cuomo C."/>
            <person name="Neafsey D."/>
            <person name="Birren B."/>
        </authorList>
    </citation>
    <scope>NUCLEOTIDE SEQUENCE [LARGE SCALE GENOMIC DNA]</scope>
    <source>
        <strain evidence="5 6">JM9A</strain>
    </source>
</reference>
<dbReference type="EMBL" id="MAEI02000001">
    <property type="protein sequence ID" value="MEO1781387.1"/>
    <property type="molecule type" value="Genomic_DNA"/>
</dbReference>
<keyword evidence="2" id="KW-0812">Transmembrane</keyword>
<comment type="caution">
    <text evidence="5">The sequence shown here is derived from an EMBL/GenBank/DDBJ whole genome shotgun (WGS) entry which is preliminary data.</text>
</comment>
<dbReference type="PANTHER" id="PTHR46401">
    <property type="entry name" value="GLYCOSYLTRANSFERASE WBBK-RELATED"/>
    <property type="match status" value="1"/>
</dbReference>
<evidence type="ECO:0000259" key="3">
    <source>
        <dbReference type="Pfam" id="PF00534"/>
    </source>
</evidence>
<keyword evidence="2" id="KW-1133">Transmembrane helix</keyword>
<dbReference type="Pfam" id="PF00534">
    <property type="entry name" value="Glycos_transf_1"/>
    <property type="match status" value="1"/>
</dbReference>
<feature type="transmembrane region" description="Helical" evidence="2">
    <location>
        <begin position="78"/>
        <end position="96"/>
    </location>
</feature>
<dbReference type="Proteomes" id="UP001429357">
    <property type="component" value="Unassembled WGS sequence"/>
</dbReference>
<evidence type="ECO:0000259" key="4">
    <source>
        <dbReference type="Pfam" id="PF13439"/>
    </source>
</evidence>
<dbReference type="Pfam" id="PF13439">
    <property type="entry name" value="Glyco_transf_4"/>
    <property type="match status" value="1"/>
</dbReference>
<keyword evidence="6" id="KW-1185">Reference proteome</keyword>
<keyword evidence="2" id="KW-0472">Membrane</keyword>
<protein>
    <recommendedName>
        <fullName evidence="7">Glycosyltransferase WbuB</fullName>
    </recommendedName>
</protein>
<dbReference type="CDD" id="cd03794">
    <property type="entry name" value="GT4_WbuB-like"/>
    <property type="match status" value="1"/>
</dbReference>
<evidence type="ECO:0000313" key="5">
    <source>
        <dbReference type="EMBL" id="MEO1781387.1"/>
    </source>
</evidence>
<organism evidence="5 6">
    <name type="scientific">Enterococcus diestrammenae</name>
    <dbReference type="NCBI Taxonomy" id="1155073"/>
    <lineage>
        <taxon>Bacteria</taxon>
        <taxon>Bacillati</taxon>
        <taxon>Bacillota</taxon>
        <taxon>Bacilli</taxon>
        <taxon>Lactobacillales</taxon>
        <taxon>Enterococcaceae</taxon>
        <taxon>Enterococcus</taxon>
    </lineage>
</organism>
<dbReference type="InterPro" id="IPR001296">
    <property type="entry name" value="Glyco_trans_1"/>
</dbReference>
<feature type="domain" description="Glycosyltransferase subfamily 4-like N-terminal" evidence="4">
    <location>
        <begin position="24"/>
        <end position="198"/>
    </location>
</feature>
<gene>
    <name evidence="5" type="ORF">BAU18_000966</name>
</gene>
<evidence type="ECO:0008006" key="7">
    <source>
        <dbReference type="Google" id="ProtNLM"/>
    </source>
</evidence>
<dbReference type="SUPFAM" id="SSF53756">
    <property type="entry name" value="UDP-Glycosyltransferase/glycogen phosphorylase"/>
    <property type="match status" value="1"/>
</dbReference>
<reference evidence="6" key="1">
    <citation type="submission" date="2016-06" db="EMBL/GenBank/DDBJ databases">
        <title>Four novel species of enterococci isolated from chicken manure.</title>
        <authorList>
            <person name="Van Tyne D."/>
        </authorList>
    </citation>
    <scope>NUCLEOTIDE SEQUENCE [LARGE SCALE GENOMIC DNA]</scope>
    <source>
        <strain evidence="6">JM9A</strain>
    </source>
</reference>
<keyword evidence="1" id="KW-0808">Transferase</keyword>
<evidence type="ECO:0000313" key="6">
    <source>
        <dbReference type="Proteomes" id="UP001429357"/>
    </source>
</evidence>
<accession>A0ABV0F068</accession>
<name>A0ABV0F068_9ENTE</name>
<dbReference type="Gene3D" id="3.40.50.2000">
    <property type="entry name" value="Glycogen Phosphorylase B"/>
    <property type="match status" value="2"/>
</dbReference>
<feature type="domain" description="Glycosyl transferase family 1" evidence="3">
    <location>
        <begin position="221"/>
        <end position="383"/>
    </location>
</feature>
<sequence>MKRDVLFMCQFFYPEFVSSAKLPYQTAKGLAKSGLSVDVLCGYPKEYSEGSNKIPRKEMKDDIYIYRKRYLQFGRKNFVSRLINYFSFTFSILLSLPRIRKYKMIIVYSNPPILPIVSIIAKKIFGCKIVFVSYDIYPEIAINTGVLKKDSLISKIMDSLNKSLFKNVSRVVSLSSEMKEHIVNNRDISADKVYVIPNWATESYSFVDIFKNDILKQIRSDYKLIISYFGNMGTAQDIETLVDVVKREDIQNSNIAFIFAGHGNKKEKLKQFTQENQLKNVYIFDYLKGDDFNEALSISDLFVVSLESDISGLAVPSKTYSYYQAGKPIIAIMSNDTDISKEIQQYQAGYSFKNHSDSDIAKTLLELERSEKSLLQGMEKNVKQLYEDKYKMRYQIDKYVNLIKSLLEE</sequence>
<proteinExistence type="predicted"/>